<evidence type="ECO:0000313" key="1">
    <source>
        <dbReference type="EMBL" id="KAL2061790.1"/>
    </source>
</evidence>
<evidence type="ECO:0000313" key="2">
    <source>
        <dbReference type="Proteomes" id="UP001595075"/>
    </source>
</evidence>
<sequence length="78" mass="8622">MCIEVGCARPDNVGLSACGESANGTRGREFQPVHHHLSFGFLFSTLLPHIHPHPLSLSLPIIVNLYPRISTRERLIPP</sequence>
<name>A0ABR4BVY4_9HELO</name>
<comment type="caution">
    <text evidence="1">The sequence shown here is derived from an EMBL/GenBank/DDBJ whole genome shotgun (WGS) entry which is preliminary data.</text>
</comment>
<dbReference type="EMBL" id="JAZHXI010000018">
    <property type="protein sequence ID" value="KAL2061790.1"/>
    <property type="molecule type" value="Genomic_DNA"/>
</dbReference>
<accession>A0ABR4BVY4</accession>
<dbReference type="Proteomes" id="UP001595075">
    <property type="component" value="Unassembled WGS sequence"/>
</dbReference>
<keyword evidence="2" id="KW-1185">Reference proteome</keyword>
<reference evidence="1 2" key="1">
    <citation type="journal article" date="2024" name="Commun. Biol.">
        <title>Comparative genomic analysis of thermophilic fungi reveals convergent evolutionary adaptations and gene losses.</title>
        <authorList>
            <person name="Steindorff A.S."/>
            <person name="Aguilar-Pontes M.V."/>
            <person name="Robinson A.J."/>
            <person name="Andreopoulos B."/>
            <person name="LaButti K."/>
            <person name="Kuo A."/>
            <person name="Mondo S."/>
            <person name="Riley R."/>
            <person name="Otillar R."/>
            <person name="Haridas S."/>
            <person name="Lipzen A."/>
            <person name="Grimwood J."/>
            <person name="Schmutz J."/>
            <person name="Clum A."/>
            <person name="Reid I.D."/>
            <person name="Moisan M.C."/>
            <person name="Butler G."/>
            <person name="Nguyen T.T.M."/>
            <person name="Dewar K."/>
            <person name="Conant G."/>
            <person name="Drula E."/>
            <person name="Henrissat B."/>
            <person name="Hansel C."/>
            <person name="Singer S."/>
            <person name="Hutchinson M.I."/>
            <person name="de Vries R.P."/>
            <person name="Natvig D.O."/>
            <person name="Powell A.J."/>
            <person name="Tsang A."/>
            <person name="Grigoriev I.V."/>
        </authorList>
    </citation>
    <scope>NUCLEOTIDE SEQUENCE [LARGE SCALE GENOMIC DNA]</scope>
    <source>
        <strain evidence="1 2">CBS 494.80</strain>
    </source>
</reference>
<proteinExistence type="predicted"/>
<protein>
    <submittedName>
        <fullName evidence="1">Uncharacterized protein</fullName>
    </submittedName>
</protein>
<gene>
    <name evidence="1" type="ORF">VTL71DRAFT_7168</name>
</gene>
<organism evidence="1 2">
    <name type="scientific">Oculimacula yallundae</name>
    <dbReference type="NCBI Taxonomy" id="86028"/>
    <lineage>
        <taxon>Eukaryota</taxon>
        <taxon>Fungi</taxon>
        <taxon>Dikarya</taxon>
        <taxon>Ascomycota</taxon>
        <taxon>Pezizomycotina</taxon>
        <taxon>Leotiomycetes</taxon>
        <taxon>Helotiales</taxon>
        <taxon>Ploettnerulaceae</taxon>
        <taxon>Oculimacula</taxon>
    </lineage>
</organism>